<dbReference type="Proteomes" id="UP000467428">
    <property type="component" value="Chromosome"/>
</dbReference>
<accession>A0A7I7RV88</accession>
<evidence type="ECO:0000313" key="2">
    <source>
        <dbReference type="Proteomes" id="UP000467428"/>
    </source>
</evidence>
<evidence type="ECO:0000313" key="1">
    <source>
        <dbReference type="EMBL" id="BBY47705.1"/>
    </source>
</evidence>
<proteinExistence type="predicted"/>
<protein>
    <submittedName>
        <fullName evidence="1">Uncharacterized protein</fullName>
    </submittedName>
</protein>
<organism evidence="1 2">
    <name type="scientific">Mycolicibacterium arabiense</name>
    <dbReference type="NCBI Taxonomy" id="1286181"/>
    <lineage>
        <taxon>Bacteria</taxon>
        <taxon>Bacillati</taxon>
        <taxon>Actinomycetota</taxon>
        <taxon>Actinomycetes</taxon>
        <taxon>Mycobacteriales</taxon>
        <taxon>Mycobacteriaceae</taxon>
        <taxon>Mycolicibacterium</taxon>
    </lineage>
</organism>
<dbReference type="RefSeq" id="WP_179973572.1">
    <property type="nucleotide sequence ID" value="NZ_AP022593.1"/>
</dbReference>
<dbReference type="AlphaFoldDB" id="A0A7I7RV88"/>
<name>A0A7I7RV88_9MYCO</name>
<dbReference type="EMBL" id="AP022593">
    <property type="protein sequence ID" value="BBY47705.1"/>
    <property type="molecule type" value="Genomic_DNA"/>
</dbReference>
<sequence length="197" mass="21088">MSYAIAPPLLALVLLIALVVPSALRRRRPNRPKPTSENEMAVGIGTVRTVAERITVEVESVSGQTFVGRLQQADDDVAARLRPGVVLLVSFDPDAREQLTLADDVLAVRAGTVAPEDLIRHGTKSSGVVTAVRPGHEDYRKVELDVIVRKPEGGQFPARETALLPATALDAVKPGSVVDAYYRHGDEKAVAVCVPPC</sequence>
<geneLocation type="plasmid" evidence="2">
    <name>pjcm18538 dna</name>
</geneLocation>
<reference evidence="1 2" key="1">
    <citation type="journal article" date="2019" name="Emerg. Microbes Infect.">
        <title>Comprehensive subspecies identification of 175 nontuberculous mycobacteria species based on 7547 genomic profiles.</title>
        <authorList>
            <person name="Matsumoto Y."/>
            <person name="Kinjo T."/>
            <person name="Motooka D."/>
            <person name="Nabeya D."/>
            <person name="Jung N."/>
            <person name="Uechi K."/>
            <person name="Horii T."/>
            <person name="Iida T."/>
            <person name="Fujita J."/>
            <person name="Nakamura S."/>
        </authorList>
    </citation>
    <scope>NUCLEOTIDE SEQUENCE [LARGE SCALE GENOMIC DNA]</scope>
    <source>
        <strain evidence="1 2">JCM 18538</strain>
    </source>
</reference>
<keyword evidence="2" id="KW-1185">Reference proteome</keyword>
<gene>
    <name evidence="1" type="ORF">MARA_11730</name>
</gene>
<dbReference type="KEGG" id="marz:MARA_11730"/>